<evidence type="ECO:0000313" key="3">
    <source>
        <dbReference type="Proteomes" id="UP000663860"/>
    </source>
</evidence>
<organism evidence="2 3">
    <name type="scientific">Adineta steineri</name>
    <dbReference type="NCBI Taxonomy" id="433720"/>
    <lineage>
        <taxon>Eukaryota</taxon>
        <taxon>Metazoa</taxon>
        <taxon>Spiralia</taxon>
        <taxon>Gnathifera</taxon>
        <taxon>Rotifera</taxon>
        <taxon>Eurotatoria</taxon>
        <taxon>Bdelloidea</taxon>
        <taxon>Adinetida</taxon>
        <taxon>Adinetidae</taxon>
        <taxon>Adineta</taxon>
    </lineage>
</organism>
<evidence type="ECO:0000313" key="2">
    <source>
        <dbReference type="EMBL" id="CAF0994715.1"/>
    </source>
</evidence>
<gene>
    <name evidence="2" type="ORF">IZO911_LOCUS17303</name>
</gene>
<dbReference type="AlphaFoldDB" id="A0A814G6I7"/>
<name>A0A814G6I7_9BILA</name>
<dbReference type="EMBL" id="CAJNOE010000160">
    <property type="protein sequence ID" value="CAF0994715.1"/>
    <property type="molecule type" value="Genomic_DNA"/>
</dbReference>
<sequence length="95" mass="10292">MSIVILIFTAITFFLQSYPANGSCNGGSINSLECGGKCYNRLLYSCIGGILCNGTNVIICQGKCYDRRVYTCIGDQLCNGSNADICAGKCYNRDY</sequence>
<keyword evidence="1" id="KW-0732">Signal</keyword>
<evidence type="ECO:0000256" key="1">
    <source>
        <dbReference type="SAM" id="SignalP"/>
    </source>
</evidence>
<protein>
    <submittedName>
        <fullName evidence="2">Uncharacterized protein</fullName>
    </submittedName>
</protein>
<feature type="signal peptide" evidence="1">
    <location>
        <begin position="1"/>
        <end position="22"/>
    </location>
</feature>
<accession>A0A814G6I7</accession>
<feature type="chain" id="PRO_5032615339" evidence="1">
    <location>
        <begin position="23"/>
        <end position="95"/>
    </location>
</feature>
<dbReference type="Proteomes" id="UP000663860">
    <property type="component" value="Unassembled WGS sequence"/>
</dbReference>
<reference evidence="2" key="1">
    <citation type="submission" date="2021-02" db="EMBL/GenBank/DDBJ databases">
        <authorList>
            <person name="Nowell W R."/>
        </authorList>
    </citation>
    <scope>NUCLEOTIDE SEQUENCE</scope>
</reference>
<proteinExistence type="predicted"/>
<comment type="caution">
    <text evidence="2">The sequence shown here is derived from an EMBL/GenBank/DDBJ whole genome shotgun (WGS) entry which is preliminary data.</text>
</comment>